<dbReference type="SUPFAM" id="SSF55073">
    <property type="entry name" value="Nucleotide cyclase"/>
    <property type="match status" value="1"/>
</dbReference>
<accession>D2V926</accession>
<evidence type="ECO:0000313" key="3">
    <source>
        <dbReference type="Proteomes" id="UP000006671"/>
    </source>
</evidence>
<organism evidence="3">
    <name type="scientific">Naegleria gruberi</name>
    <name type="common">Amoeba</name>
    <dbReference type="NCBI Taxonomy" id="5762"/>
    <lineage>
        <taxon>Eukaryota</taxon>
        <taxon>Discoba</taxon>
        <taxon>Heterolobosea</taxon>
        <taxon>Tetramitia</taxon>
        <taxon>Eutetramitia</taxon>
        <taxon>Vahlkampfiidae</taxon>
        <taxon>Naegleria</taxon>
    </lineage>
</organism>
<dbReference type="KEGG" id="ngr:NAEGRDRAFT_47649"/>
<reference evidence="2 3" key="1">
    <citation type="journal article" date="2010" name="Cell">
        <title>The genome of Naegleria gruberi illuminates early eukaryotic versatility.</title>
        <authorList>
            <person name="Fritz-Laylin L.K."/>
            <person name="Prochnik S.E."/>
            <person name="Ginger M.L."/>
            <person name="Dacks J.B."/>
            <person name="Carpenter M.L."/>
            <person name="Field M.C."/>
            <person name="Kuo A."/>
            <person name="Paredez A."/>
            <person name="Chapman J."/>
            <person name="Pham J."/>
            <person name="Shu S."/>
            <person name="Neupane R."/>
            <person name="Cipriano M."/>
            <person name="Mancuso J."/>
            <person name="Tu H."/>
            <person name="Salamov A."/>
            <person name="Lindquist E."/>
            <person name="Shapiro H."/>
            <person name="Lucas S."/>
            <person name="Grigoriev I.V."/>
            <person name="Cande W.Z."/>
            <person name="Fulton C."/>
            <person name="Rokhsar D.S."/>
            <person name="Dawson S.C."/>
        </authorList>
    </citation>
    <scope>NUCLEOTIDE SEQUENCE [LARGE SCALE GENOMIC DNA]</scope>
    <source>
        <strain evidence="2 3">NEG-M</strain>
    </source>
</reference>
<feature type="transmembrane region" description="Helical" evidence="1">
    <location>
        <begin position="284"/>
        <end position="312"/>
    </location>
</feature>
<dbReference type="InterPro" id="IPR029787">
    <property type="entry name" value="Nucleotide_cyclase"/>
</dbReference>
<dbReference type="Proteomes" id="UP000006671">
    <property type="component" value="Unassembled WGS sequence"/>
</dbReference>
<dbReference type="RefSeq" id="XP_002679536.1">
    <property type="nucleotide sequence ID" value="XM_002679490.1"/>
</dbReference>
<evidence type="ECO:0000313" key="2">
    <source>
        <dbReference type="EMBL" id="EFC46792.1"/>
    </source>
</evidence>
<proteinExistence type="predicted"/>
<keyword evidence="1" id="KW-1133">Transmembrane helix</keyword>
<name>D2V926_NAEGR</name>
<keyword evidence="3" id="KW-1185">Reference proteome</keyword>
<keyword evidence="1" id="KW-0472">Membrane</keyword>
<dbReference type="GeneID" id="8860224"/>
<sequence>MNEVTMVLETAKVQIDNQRPFHLDSTLEQLTYSLYRSEILTFHPDLILAIYIGEPFGWEGGMLLIGKDHMYFDLIRGVGISLYPCKDIQLDSCQRNNTPSTTFAYSSNVVSYTALKRPGGPVFTLSYADKTLPSITFLTLITSYPNPAGSTNNTYPYSFHLGYDMSVGSVSKYLTNFTSAISGSKAFTIEIETGYIISSDVADARVAEWDANGKESRKTALNFEDPETVEIGKMVYNAFPDFTKIPCNSGAVISGSMRYVSVYRYCTDTKIDWLIVFSVPQWNYIGTMIIAIVIAIGSGVIITLVSILIAVLMSVRIVKPFQNLITAFEMVANMKLDGFSISKTSFKEVRVLQYHFMKMVSSIEKYRSFIPAHLLSEMDDAEAAEIEHDDATSMSSVSMAARSLHHGLSDKSVRNSMKKAAASHASMEKGHVRNRFALYLEKRKVSVASLRIEGLGNWISHLHHQDVVNLLSDVFEQITIVNKTSGGQTGPFENATILIYFNAAKDQADYIEKAISTTANLNTKLEQIREKKWKGMETFRHNNHILNQLKFRLASSIQETTCGNVGTKDAKSFTVLGSVNYNLESLLECARELNVNVVISEPLKITCNSYHTRMIDSRSICADEVVGKPCADEDLHFNKVNIYEIGEPTSIDSDEWMYELQQQEKKDKWKKYNEATKMYLENCFPEATMLFKEYLEKNPNDLPAMNFIAKCCEMVTEM</sequence>
<dbReference type="Gene3D" id="3.30.70.1230">
    <property type="entry name" value="Nucleotide cyclase"/>
    <property type="match status" value="1"/>
</dbReference>
<gene>
    <name evidence="2" type="ORF">NAEGRDRAFT_47649</name>
</gene>
<dbReference type="OMA" id="VFSVPQW"/>
<dbReference type="VEuPathDB" id="AmoebaDB:NAEGRDRAFT_47649"/>
<dbReference type="Gene3D" id="6.10.340.10">
    <property type="match status" value="1"/>
</dbReference>
<dbReference type="InParanoid" id="D2V926"/>
<dbReference type="AlphaFoldDB" id="D2V926"/>
<dbReference type="EMBL" id="GG738857">
    <property type="protein sequence ID" value="EFC46792.1"/>
    <property type="molecule type" value="Genomic_DNA"/>
</dbReference>
<protein>
    <submittedName>
        <fullName evidence="2">Predicted protein</fullName>
    </submittedName>
</protein>
<dbReference type="OrthoDB" id="10526924at2759"/>
<keyword evidence="1" id="KW-0812">Transmembrane</keyword>
<evidence type="ECO:0000256" key="1">
    <source>
        <dbReference type="SAM" id="Phobius"/>
    </source>
</evidence>